<evidence type="ECO:0000313" key="8">
    <source>
        <dbReference type="EMBL" id="EAZ92232.1"/>
    </source>
</evidence>
<evidence type="ECO:0000256" key="4">
    <source>
        <dbReference type="ARBA" id="ARBA00023295"/>
    </source>
</evidence>
<dbReference type="SUPFAM" id="SSF51445">
    <property type="entry name" value="(Trans)glycosidases"/>
    <property type="match status" value="1"/>
</dbReference>
<dbReference type="SUPFAM" id="SSF51011">
    <property type="entry name" value="Glycosyl hydrolase domain"/>
    <property type="match status" value="1"/>
</dbReference>
<dbReference type="EC" id="3.2.1.1" evidence="6"/>
<accession>A3IMX9</accession>
<dbReference type="eggNOG" id="COG0366">
    <property type="taxonomic scope" value="Bacteria"/>
</dbReference>
<dbReference type="AlphaFoldDB" id="A3IMX9"/>
<evidence type="ECO:0000256" key="6">
    <source>
        <dbReference type="RuleBase" id="RU361134"/>
    </source>
</evidence>
<keyword evidence="9" id="KW-1185">Reference proteome</keyword>
<gene>
    <name evidence="8" type="ORF">CY0110_25016</name>
</gene>
<comment type="similarity">
    <text evidence="1 5">Belongs to the glycosyl hydrolase 13 family.</text>
</comment>
<evidence type="ECO:0000313" key="9">
    <source>
        <dbReference type="Proteomes" id="UP000003781"/>
    </source>
</evidence>
<dbReference type="PROSITE" id="PS00018">
    <property type="entry name" value="EF_HAND_1"/>
    <property type="match status" value="1"/>
</dbReference>
<keyword evidence="4 6" id="KW-0326">Glycosidase</keyword>
<organism evidence="8 9">
    <name type="scientific">Crocosphaera chwakensis CCY0110</name>
    <dbReference type="NCBI Taxonomy" id="391612"/>
    <lineage>
        <taxon>Bacteria</taxon>
        <taxon>Bacillati</taxon>
        <taxon>Cyanobacteriota</taxon>
        <taxon>Cyanophyceae</taxon>
        <taxon>Oscillatoriophycideae</taxon>
        <taxon>Chroococcales</taxon>
        <taxon>Aphanothecaceae</taxon>
        <taxon>Crocosphaera</taxon>
        <taxon>Crocosphaera chwakensis</taxon>
    </lineage>
</organism>
<comment type="caution">
    <text evidence="8">The sequence shown here is derived from an EMBL/GenBank/DDBJ whole genome shotgun (WGS) entry which is preliminary data.</text>
</comment>
<evidence type="ECO:0000256" key="1">
    <source>
        <dbReference type="ARBA" id="ARBA00008061"/>
    </source>
</evidence>
<dbReference type="SMART" id="SM00642">
    <property type="entry name" value="Aamy"/>
    <property type="match status" value="1"/>
</dbReference>
<dbReference type="Gene3D" id="2.60.40.1180">
    <property type="entry name" value="Golgi alpha-mannosidase II"/>
    <property type="match status" value="1"/>
</dbReference>
<proteinExistence type="inferred from homology"/>
<dbReference type="InterPro" id="IPR018247">
    <property type="entry name" value="EF_Hand_1_Ca_BS"/>
</dbReference>
<sequence length="459" mass="53331">MALLQPKARPRYKEKIVMSDVVLHVFNWKYQEIIDRLGEIREAGYGALLIPPILYSDVNSHDWWQRYQPKDYRVLLSHLGGKKELEELIKQCHTGEHKLKVYADIVINHMANEQREDRLNFPGDAELANYQHNRDLFEANKLYGDLNEGLFSGHDFNRSGNIEDHEWSDRHRVVYGDISDLPDLMDSPWVLLQQRTMLAALAKMGFDGFRIDAIKHISKRMIDNFADSDSLAGRYLFGEVLTTNDHEEKTFLDPFLQETWISAYDFRLFQTIRKAFEMGGSLRTLARPENENNGLPWSRSVTFVVNHDLPHNEDFRNLLLDRTDENLAYAYIVGKDGGLPLIYSDHNESVHRHPEDHDRWCNAFKRDDIKRMIRFHSQVQGKQMAMLYESDLVLVFRRGDCGIVAINKGGDHASVEFSTSGLKNPSLYEDCLNNNKMTIEGDRFTLSIHPRTAQMWLSE</sequence>
<keyword evidence="2 6" id="KW-0378">Hydrolase</keyword>
<feature type="domain" description="Glycosyl hydrolase family 13 catalytic" evidence="7">
    <location>
        <begin position="20"/>
        <end position="376"/>
    </location>
</feature>
<name>A3IMX9_9CHRO</name>
<dbReference type="InterPro" id="IPR006047">
    <property type="entry name" value="GH13_cat_dom"/>
</dbReference>
<keyword evidence="3 6" id="KW-0119">Carbohydrate metabolism</keyword>
<dbReference type="Proteomes" id="UP000003781">
    <property type="component" value="Unassembled WGS sequence"/>
</dbReference>
<dbReference type="InterPro" id="IPR013780">
    <property type="entry name" value="Glyco_hydro_b"/>
</dbReference>
<protein>
    <recommendedName>
        <fullName evidence="6">Alpha-amylase</fullName>
        <ecNumber evidence="6">3.2.1.1</ecNumber>
    </recommendedName>
</protein>
<dbReference type="GO" id="GO:0005975">
    <property type="term" value="P:carbohydrate metabolic process"/>
    <property type="evidence" value="ECO:0007669"/>
    <property type="project" value="InterPro"/>
</dbReference>
<dbReference type="GO" id="GO:0004556">
    <property type="term" value="F:alpha-amylase activity"/>
    <property type="evidence" value="ECO:0007669"/>
    <property type="project" value="UniProtKB-UniRule"/>
</dbReference>
<dbReference type="EMBL" id="AAXW01000008">
    <property type="protein sequence ID" value="EAZ92232.1"/>
    <property type="molecule type" value="Genomic_DNA"/>
</dbReference>
<evidence type="ECO:0000256" key="5">
    <source>
        <dbReference type="RuleBase" id="RU003615"/>
    </source>
</evidence>
<reference evidence="8 9" key="1">
    <citation type="submission" date="2007-03" db="EMBL/GenBank/DDBJ databases">
        <authorList>
            <person name="Stal L."/>
            <person name="Ferriera S."/>
            <person name="Johnson J."/>
            <person name="Kravitz S."/>
            <person name="Beeson K."/>
            <person name="Sutton G."/>
            <person name="Rogers Y.-H."/>
            <person name="Friedman R."/>
            <person name="Frazier M."/>
            <person name="Venter J.C."/>
        </authorList>
    </citation>
    <scope>NUCLEOTIDE SEQUENCE [LARGE SCALE GENOMIC DNA]</scope>
    <source>
        <strain evidence="8 9">CCY0110</strain>
    </source>
</reference>
<comment type="catalytic activity">
    <reaction evidence="6">
        <text>Endohydrolysis of (1-&gt;4)-alpha-D-glucosidic linkages in polysaccharides containing three or more (1-&gt;4)-alpha-linked D-glucose units.</text>
        <dbReference type="EC" id="3.2.1.1"/>
    </reaction>
</comment>
<dbReference type="GO" id="GO:0043169">
    <property type="term" value="F:cation binding"/>
    <property type="evidence" value="ECO:0007669"/>
    <property type="project" value="InterPro"/>
</dbReference>
<evidence type="ECO:0000259" key="7">
    <source>
        <dbReference type="SMART" id="SM00642"/>
    </source>
</evidence>
<dbReference type="PANTHER" id="PTHR43447">
    <property type="entry name" value="ALPHA-AMYLASE"/>
    <property type="match status" value="1"/>
</dbReference>
<dbReference type="Pfam" id="PF00128">
    <property type="entry name" value="Alpha-amylase"/>
    <property type="match status" value="1"/>
</dbReference>
<evidence type="ECO:0000256" key="2">
    <source>
        <dbReference type="ARBA" id="ARBA00022801"/>
    </source>
</evidence>
<dbReference type="InterPro" id="IPR017853">
    <property type="entry name" value="GH"/>
</dbReference>
<dbReference type="Gene3D" id="3.20.20.80">
    <property type="entry name" value="Glycosidases"/>
    <property type="match status" value="1"/>
</dbReference>
<dbReference type="PRINTS" id="PR00110">
    <property type="entry name" value="ALPHAAMYLASE"/>
</dbReference>
<evidence type="ECO:0000256" key="3">
    <source>
        <dbReference type="ARBA" id="ARBA00023277"/>
    </source>
</evidence>
<dbReference type="InterPro" id="IPR006046">
    <property type="entry name" value="Alpha_amylase"/>
</dbReference>